<gene>
    <name evidence="6" type="ORF">H4C47_25735</name>
</gene>
<dbReference type="InterPro" id="IPR001647">
    <property type="entry name" value="HTH_TetR"/>
</dbReference>
<reference evidence="6 7" key="1">
    <citation type="submission" date="2020-07" db="EMBL/GenBank/DDBJ databases">
        <title>Diversity of carbapenemase encoding genes among Pseudomonas putida group clinical isolates in a tertiary Brazilian hospital.</title>
        <authorList>
            <person name="Alberto-Lei F."/>
            <person name="Nodari C.S."/>
            <person name="Streling A.P."/>
            <person name="Paulino J.T."/>
            <person name="Bessa-Neto F.O."/>
            <person name="Cayo R."/>
            <person name="Gales A.C."/>
        </authorList>
    </citation>
    <scope>NUCLEOTIDE SEQUENCE [LARGE SCALE GENOMIC DNA]</scope>
    <source>
        <strain evidence="6 7">12464</strain>
    </source>
</reference>
<dbReference type="Proteomes" id="UP000553948">
    <property type="component" value="Unassembled WGS sequence"/>
</dbReference>
<organism evidence="6 7">
    <name type="scientific">Pseudomonas putida</name>
    <name type="common">Arthrobacter siderocapsulatus</name>
    <dbReference type="NCBI Taxonomy" id="303"/>
    <lineage>
        <taxon>Bacteria</taxon>
        <taxon>Pseudomonadati</taxon>
        <taxon>Pseudomonadota</taxon>
        <taxon>Gammaproteobacteria</taxon>
        <taxon>Pseudomonadales</taxon>
        <taxon>Pseudomonadaceae</taxon>
        <taxon>Pseudomonas</taxon>
    </lineage>
</organism>
<keyword evidence="2 4" id="KW-0238">DNA-binding</keyword>
<dbReference type="InterPro" id="IPR050109">
    <property type="entry name" value="HTH-type_TetR-like_transc_reg"/>
</dbReference>
<evidence type="ECO:0000256" key="2">
    <source>
        <dbReference type="ARBA" id="ARBA00023125"/>
    </source>
</evidence>
<protein>
    <submittedName>
        <fullName evidence="6">TetR/AcrR family transcriptional regulator</fullName>
    </submittedName>
</protein>
<evidence type="ECO:0000313" key="6">
    <source>
        <dbReference type="EMBL" id="MBA6119111.1"/>
    </source>
</evidence>
<keyword evidence="3" id="KW-0804">Transcription</keyword>
<evidence type="ECO:0000256" key="3">
    <source>
        <dbReference type="ARBA" id="ARBA00023163"/>
    </source>
</evidence>
<name>A0A7W2QLP5_PSEPU</name>
<dbReference type="PRINTS" id="PR00455">
    <property type="entry name" value="HTHTETR"/>
</dbReference>
<dbReference type="InterPro" id="IPR009057">
    <property type="entry name" value="Homeodomain-like_sf"/>
</dbReference>
<evidence type="ECO:0000256" key="1">
    <source>
        <dbReference type="ARBA" id="ARBA00023015"/>
    </source>
</evidence>
<accession>A0A7W2QLP5</accession>
<dbReference type="Pfam" id="PF00440">
    <property type="entry name" value="TetR_N"/>
    <property type="match status" value="1"/>
</dbReference>
<dbReference type="Gene3D" id="1.10.357.10">
    <property type="entry name" value="Tetracycline Repressor, domain 2"/>
    <property type="match status" value="1"/>
</dbReference>
<comment type="caution">
    <text evidence="6">The sequence shown here is derived from an EMBL/GenBank/DDBJ whole genome shotgun (WGS) entry which is preliminary data.</text>
</comment>
<dbReference type="GO" id="GO:0000976">
    <property type="term" value="F:transcription cis-regulatory region binding"/>
    <property type="evidence" value="ECO:0007669"/>
    <property type="project" value="TreeGrafter"/>
</dbReference>
<evidence type="ECO:0000313" key="7">
    <source>
        <dbReference type="Proteomes" id="UP000553948"/>
    </source>
</evidence>
<dbReference type="PANTHER" id="PTHR30055:SF234">
    <property type="entry name" value="HTH-TYPE TRANSCRIPTIONAL REGULATOR BETI"/>
    <property type="match status" value="1"/>
</dbReference>
<evidence type="ECO:0000259" key="5">
    <source>
        <dbReference type="PROSITE" id="PS50977"/>
    </source>
</evidence>
<feature type="DNA-binding region" description="H-T-H motif" evidence="4">
    <location>
        <begin position="30"/>
        <end position="49"/>
    </location>
</feature>
<dbReference type="PROSITE" id="PS50977">
    <property type="entry name" value="HTH_TETR_2"/>
    <property type="match status" value="1"/>
</dbReference>
<dbReference type="GO" id="GO:0003700">
    <property type="term" value="F:DNA-binding transcription factor activity"/>
    <property type="evidence" value="ECO:0007669"/>
    <property type="project" value="TreeGrafter"/>
</dbReference>
<feature type="domain" description="HTH tetR-type" evidence="5">
    <location>
        <begin position="7"/>
        <end position="67"/>
    </location>
</feature>
<dbReference type="AlphaFoldDB" id="A0A7W2QLP5"/>
<sequence>MKEDAAIKRSIETRHQALALFASKGYSNVGIRQLASALGINCGSIYNHIESKEALLCEFFEELFEVLHQHATRIQRRVPVYERLPALIEMHVRLQARMPEHFLLVERERYQLSDPWLKQADAQRLRYEQLIARTLGLTAADHGCAKSIVTLLNQAHNWLAGCTRTFDERIEILHSMIRLILGQATASAGQR</sequence>
<dbReference type="SUPFAM" id="SSF46689">
    <property type="entry name" value="Homeodomain-like"/>
    <property type="match status" value="1"/>
</dbReference>
<proteinExistence type="predicted"/>
<dbReference type="RefSeq" id="WP_181074385.1">
    <property type="nucleotide sequence ID" value="NZ_JACGDG010000034.1"/>
</dbReference>
<dbReference type="EMBL" id="JACGDG010000034">
    <property type="protein sequence ID" value="MBA6119111.1"/>
    <property type="molecule type" value="Genomic_DNA"/>
</dbReference>
<evidence type="ECO:0000256" key="4">
    <source>
        <dbReference type="PROSITE-ProRule" id="PRU00335"/>
    </source>
</evidence>
<keyword evidence="1" id="KW-0805">Transcription regulation</keyword>
<dbReference type="PANTHER" id="PTHR30055">
    <property type="entry name" value="HTH-TYPE TRANSCRIPTIONAL REGULATOR RUTR"/>
    <property type="match status" value="1"/>
</dbReference>